<evidence type="ECO:0000313" key="2">
    <source>
        <dbReference type="Proteomes" id="UP000886520"/>
    </source>
</evidence>
<protein>
    <submittedName>
        <fullName evidence="1">Uncharacterized protein</fullName>
    </submittedName>
</protein>
<accession>A0A9D4VC09</accession>
<organism evidence="1 2">
    <name type="scientific">Adiantum capillus-veneris</name>
    <name type="common">Maidenhair fern</name>
    <dbReference type="NCBI Taxonomy" id="13818"/>
    <lineage>
        <taxon>Eukaryota</taxon>
        <taxon>Viridiplantae</taxon>
        <taxon>Streptophyta</taxon>
        <taxon>Embryophyta</taxon>
        <taxon>Tracheophyta</taxon>
        <taxon>Polypodiopsida</taxon>
        <taxon>Polypodiidae</taxon>
        <taxon>Polypodiales</taxon>
        <taxon>Pteridineae</taxon>
        <taxon>Pteridaceae</taxon>
        <taxon>Vittarioideae</taxon>
        <taxon>Adiantum</taxon>
    </lineage>
</organism>
<sequence>MQDTGAVRFMIWDLEGDVCRRLYLLGYVCRMWHLVGHSWNFSSTQCKVADARKDGALSGVVCGIVYGSLVQPSRYPRYDDFYEVFYDAMEARNRRHVEKGIEGCRARHSLVGRWPKLKGFFLKKKRLLVVWSPCRIRAREYSRQESRPYEWLPSIGHARGRPPRVAWIHEKGAWRDAIYSRPKGVADMWAIGWPGHHRRLKAAKSAGGWRFLKWAAVGMAIVTP</sequence>
<keyword evidence="2" id="KW-1185">Reference proteome</keyword>
<comment type="caution">
    <text evidence="1">The sequence shown here is derived from an EMBL/GenBank/DDBJ whole genome shotgun (WGS) entry which is preliminary data.</text>
</comment>
<dbReference type="EMBL" id="JABFUD020000002">
    <property type="protein sequence ID" value="KAI5083579.1"/>
    <property type="molecule type" value="Genomic_DNA"/>
</dbReference>
<proteinExistence type="predicted"/>
<name>A0A9D4VC09_ADICA</name>
<dbReference type="Proteomes" id="UP000886520">
    <property type="component" value="Chromosome 3"/>
</dbReference>
<gene>
    <name evidence="1" type="ORF">GOP47_0003322</name>
</gene>
<reference evidence="1" key="1">
    <citation type="submission" date="2021-01" db="EMBL/GenBank/DDBJ databases">
        <title>Adiantum capillus-veneris genome.</title>
        <authorList>
            <person name="Fang Y."/>
            <person name="Liao Q."/>
        </authorList>
    </citation>
    <scope>NUCLEOTIDE SEQUENCE</scope>
    <source>
        <strain evidence="1">H3</strain>
        <tissue evidence="1">Leaf</tissue>
    </source>
</reference>
<dbReference type="AlphaFoldDB" id="A0A9D4VC09"/>
<evidence type="ECO:0000313" key="1">
    <source>
        <dbReference type="EMBL" id="KAI5083579.1"/>
    </source>
</evidence>